<protein>
    <submittedName>
        <fullName evidence="5">S-adenosylmethionine-dependent methyltransferase domain-containing protein</fullName>
    </submittedName>
</protein>
<gene>
    <name evidence="5" type="ORF">TSPGSL018_24179</name>
</gene>
<sequence>MVLSSLRFFMVVFSRQSALSGLVEVTSHSATPLRSDDPQRQQWRVLRFNETSRQSVSRVTEVAGGGGWEAVPDCLAQEYLKTMVCVGTALLHASGVRFGQTRLLCLGAGGGSLPLFLSHHFPGAEVDAVEHDPTVAEAAHAAMGLPEQIPNLTFHVCDAVDFLRKGGSGYDAAFLDMFGGDDCVPSALASPRFAALLSQALKPGRGVVVMNLHGAAPGSLISELHAALGGPRQACSLELGCKLQPRNRTLAWARGWLPPDDA</sequence>
<dbReference type="Gene3D" id="3.40.50.150">
    <property type="entry name" value="Vaccinia Virus protein VP39"/>
    <property type="match status" value="1"/>
</dbReference>
<dbReference type="SUPFAM" id="SSF53335">
    <property type="entry name" value="S-adenosyl-L-methionine-dependent methyltransferases"/>
    <property type="match status" value="1"/>
</dbReference>
<evidence type="ECO:0000256" key="1">
    <source>
        <dbReference type="ARBA" id="ARBA00008361"/>
    </source>
</evidence>
<keyword evidence="3 5" id="KW-0808">Transferase</keyword>
<feature type="chain" id="PRO_5001605447" evidence="4">
    <location>
        <begin position="21"/>
        <end position="262"/>
    </location>
</feature>
<feature type="non-terminal residue" evidence="5">
    <location>
        <position position="262"/>
    </location>
</feature>
<dbReference type="PANTHER" id="PTHR12176">
    <property type="entry name" value="SAM-DEPENDENT METHYLTRANSFERASE SUPERFAMILY PROTEIN"/>
    <property type="match status" value="1"/>
</dbReference>
<proteinExistence type="inferred from homology"/>
<dbReference type="GO" id="GO:0008168">
    <property type="term" value="F:methyltransferase activity"/>
    <property type="evidence" value="ECO:0007669"/>
    <property type="project" value="UniProtKB-KW"/>
</dbReference>
<evidence type="ECO:0000256" key="2">
    <source>
        <dbReference type="ARBA" id="ARBA00022603"/>
    </source>
</evidence>
<dbReference type="InterPro" id="IPR051419">
    <property type="entry name" value="Lys/N-term_MeTrsfase_sf"/>
</dbReference>
<evidence type="ECO:0000313" key="5">
    <source>
        <dbReference type="EMBL" id="JAC62140.1"/>
    </source>
</evidence>
<dbReference type="InterPro" id="IPR029063">
    <property type="entry name" value="SAM-dependent_MTases_sf"/>
</dbReference>
<reference evidence="5" key="1">
    <citation type="submission" date="2014-05" db="EMBL/GenBank/DDBJ databases">
        <title>The transcriptome of the halophilic microalga Tetraselmis sp. GSL018 isolated from the Great Salt Lake, Utah.</title>
        <authorList>
            <person name="Jinkerson R.E."/>
            <person name="D'Adamo S."/>
            <person name="Posewitz M.C."/>
        </authorList>
    </citation>
    <scope>NUCLEOTIDE SEQUENCE</scope>
    <source>
        <strain evidence="5">GSL018</strain>
    </source>
</reference>
<dbReference type="PANTHER" id="PTHR12176:SF56">
    <property type="entry name" value="OS04G0510700 PROTEIN"/>
    <property type="match status" value="1"/>
</dbReference>
<comment type="similarity">
    <text evidence="1">Belongs to the methyltransferase superfamily.</text>
</comment>
<evidence type="ECO:0000256" key="4">
    <source>
        <dbReference type="SAM" id="SignalP"/>
    </source>
</evidence>
<keyword evidence="2 5" id="KW-0489">Methyltransferase</keyword>
<dbReference type="EMBL" id="GBEZ01024893">
    <property type="protein sequence ID" value="JAC62140.1"/>
    <property type="molecule type" value="Transcribed_RNA"/>
</dbReference>
<evidence type="ECO:0000256" key="3">
    <source>
        <dbReference type="ARBA" id="ARBA00022679"/>
    </source>
</evidence>
<accession>A0A061QUM8</accession>
<feature type="signal peptide" evidence="4">
    <location>
        <begin position="1"/>
        <end position="20"/>
    </location>
</feature>
<dbReference type="GO" id="GO:0032259">
    <property type="term" value="P:methylation"/>
    <property type="evidence" value="ECO:0007669"/>
    <property type="project" value="UniProtKB-KW"/>
</dbReference>
<organism evidence="5">
    <name type="scientific">Tetraselmis sp. GSL018</name>
    <dbReference type="NCBI Taxonomy" id="582737"/>
    <lineage>
        <taxon>Eukaryota</taxon>
        <taxon>Viridiplantae</taxon>
        <taxon>Chlorophyta</taxon>
        <taxon>core chlorophytes</taxon>
        <taxon>Chlorodendrophyceae</taxon>
        <taxon>Chlorodendrales</taxon>
        <taxon>Chlorodendraceae</taxon>
        <taxon>Tetraselmis</taxon>
    </lineage>
</organism>
<name>A0A061QUM8_9CHLO</name>
<keyword evidence="4" id="KW-0732">Signal</keyword>
<dbReference type="CDD" id="cd02440">
    <property type="entry name" value="AdoMet_MTases"/>
    <property type="match status" value="1"/>
</dbReference>
<dbReference type="AlphaFoldDB" id="A0A061QUM8"/>